<evidence type="ECO:0000259" key="2">
    <source>
        <dbReference type="Pfam" id="PF00205"/>
    </source>
</evidence>
<dbReference type="GO" id="GO:0050660">
    <property type="term" value="F:flavin adenine dinucleotide binding"/>
    <property type="evidence" value="ECO:0007669"/>
    <property type="project" value="TreeGrafter"/>
</dbReference>
<dbReference type="GO" id="GO:0000287">
    <property type="term" value="F:magnesium ion binding"/>
    <property type="evidence" value="ECO:0007669"/>
    <property type="project" value="InterPro"/>
</dbReference>
<dbReference type="SUPFAM" id="SSF52518">
    <property type="entry name" value="Thiamin diphosphate-binding fold (THDP-binding)"/>
    <property type="match status" value="1"/>
</dbReference>
<feature type="domain" description="Thiamine pyrophosphate enzyme central" evidence="2">
    <location>
        <begin position="1"/>
        <end position="122"/>
    </location>
</feature>
<dbReference type="AlphaFoldDB" id="A0A6J4J398"/>
<protein>
    <submittedName>
        <fullName evidence="4">Benzoylformate decarboxylase</fullName>
        <ecNumber evidence="4">4.1.1.7</ecNumber>
    </submittedName>
</protein>
<dbReference type="InterPro" id="IPR012000">
    <property type="entry name" value="Thiamin_PyroP_enz_cen_dom"/>
</dbReference>
<organism evidence="4">
    <name type="scientific">uncultured Actinomycetospora sp</name>
    <dbReference type="NCBI Taxonomy" id="1135996"/>
    <lineage>
        <taxon>Bacteria</taxon>
        <taxon>Bacillati</taxon>
        <taxon>Actinomycetota</taxon>
        <taxon>Actinomycetes</taxon>
        <taxon>Pseudonocardiales</taxon>
        <taxon>Pseudonocardiaceae</taxon>
        <taxon>Actinomycetospora</taxon>
        <taxon>environmental samples</taxon>
    </lineage>
</organism>
<dbReference type="SUPFAM" id="SSF52467">
    <property type="entry name" value="DHS-like NAD/FAD-binding domain"/>
    <property type="match status" value="1"/>
</dbReference>
<keyword evidence="4" id="KW-0456">Lyase</keyword>
<dbReference type="InterPro" id="IPR045229">
    <property type="entry name" value="TPP_enz"/>
</dbReference>
<dbReference type="Pfam" id="PF00205">
    <property type="entry name" value="TPP_enzyme_M"/>
    <property type="match status" value="1"/>
</dbReference>
<feature type="domain" description="Thiamine pyrophosphate enzyme TPP-binding" evidence="3">
    <location>
        <begin position="178"/>
        <end position="315"/>
    </location>
</feature>
<comment type="similarity">
    <text evidence="1">Belongs to the TPP enzyme family.</text>
</comment>
<accession>A0A6J4J398</accession>
<dbReference type="PANTHER" id="PTHR18968:SF133">
    <property type="entry name" value="BENZOYLFORMATE DECARBOXYLASE"/>
    <property type="match status" value="1"/>
</dbReference>
<dbReference type="Gene3D" id="3.40.50.1220">
    <property type="entry name" value="TPP-binding domain"/>
    <property type="match status" value="1"/>
</dbReference>
<dbReference type="CDD" id="cd02002">
    <property type="entry name" value="TPP_BFDC"/>
    <property type="match status" value="1"/>
</dbReference>
<dbReference type="InterPro" id="IPR011766">
    <property type="entry name" value="TPP_enzyme_TPP-bd"/>
</dbReference>
<dbReference type="EMBL" id="CADCTH010000369">
    <property type="protein sequence ID" value="CAA9269427.1"/>
    <property type="molecule type" value="Genomic_DNA"/>
</dbReference>
<dbReference type="EC" id="4.1.1.7" evidence="4"/>
<evidence type="ECO:0000313" key="4">
    <source>
        <dbReference type="EMBL" id="CAA9269427.1"/>
    </source>
</evidence>
<evidence type="ECO:0000259" key="3">
    <source>
        <dbReference type="Pfam" id="PF02775"/>
    </source>
</evidence>
<dbReference type="InterPro" id="IPR029061">
    <property type="entry name" value="THDP-binding"/>
</dbReference>
<dbReference type="PANTHER" id="PTHR18968">
    <property type="entry name" value="THIAMINE PYROPHOSPHATE ENZYMES"/>
    <property type="match status" value="1"/>
</dbReference>
<sequence>MGGEVDRDGAFDDVVALVERHAARVYAAPMSPRCGFPERHRLFAGFLPAALDGVRAALTGHDVVLVLGSPVFPFHTEGAVEGDTAVPEDTALVQLTEDPAHAAWTPIGTSIVTGLRHGVRALLDGPPPPARPAPSPRPAAARVATDVITEELLLQTLADLRPADSVVVEEAPATRGPMHDHLPFDRPASFFTCASGGLGHGLPAAVGVALARTERVVALVGDGSAMYGIQALWSAAQLGVPLTIVVVHNARYRALDQFAEHFGITKPVGTALPGLDFVALATGQGVPGRRVDRAADLEPALAEALRSPGPVVLDVVVS</sequence>
<dbReference type="Pfam" id="PF02775">
    <property type="entry name" value="TPP_enzyme_C"/>
    <property type="match status" value="1"/>
</dbReference>
<evidence type="ECO:0000256" key="1">
    <source>
        <dbReference type="ARBA" id="ARBA00007812"/>
    </source>
</evidence>
<gene>
    <name evidence="4" type="ORF">AVDCRST_MAG54-2912</name>
</gene>
<dbReference type="Gene3D" id="3.40.50.970">
    <property type="match status" value="1"/>
</dbReference>
<dbReference type="GO" id="GO:0030976">
    <property type="term" value="F:thiamine pyrophosphate binding"/>
    <property type="evidence" value="ECO:0007669"/>
    <property type="project" value="InterPro"/>
</dbReference>
<name>A0A6J4J398_9PSEU</name>
<dbReference type="GO" id="GO:0003984">
    <property type="term" value="F:acetolactate synthase activity"/>
    <property type="evidence" value="ECO:0007669"/>
    <property type="project" value="TreeGrafter"/>
</dbReference>
<dbReference type="InterPro" id="IPR029035">
    <property type="entry name" value="DHS-like_NAD/FAD-binding_dom"/>
</dbReference>
<proteinExistence type="inferred from homology"/>
<dbReference type="GO" id="GO:0050695">
    <property type="term" value="F:benzoylformate decarboxylase activity"/>
    <property type="evidence" value="ECO:0007669"/>
    <property type="project" value="UniProtKB-EC"/>
</dbReference>
<reference evidence="4" key="1">
    <citation type="submission" date="2020-02" db="EMBL/GenBank/DDBJ databases">
        <authorList>
            <person name="Meier V. D."/>
        </authorList>
    </citation>
    <scope>NUCLEOTIDE SEQUENCE</scope>
    <source>
        <strain evidence="4">AVDCRST_MAG54</strain>
    </source>
</reference>